<name>A9E8T3_9FLAO</name>
<keyword evidence="2" id="KW-1185">Reference proteome</keyword>
<protein>
    <submittedName>
        <fullName evidence="1">Uncharacterized protein</fullName>
    </submittedName>
</protein>
<gene>
    <name evidence="1" type="ORF">KAOT1_01240</name>
</gene>
<sequence length="94" mass="10142">MKKKQINLKQLALKKSSVASLASDGLKGGTNYQSWTGTAEPCLSEFECQTDDCATNNGCPPQTQNCPTNGCPPQTNYGCDKTALYSFCNGMQCY</sequence>
<organism evidence="1 2">
    <name type="scientific">Kordia algicida OT-1</name>
    <dbReference type="NCBI Taxonomy" id="391587"/>
    <lineage>
        <taxon>Bacteria</taxon>
        <taxon>Pseudomonadati</taxon>
        <taxon>Bacteroidota</taxon>
        <taxon>Flavobacteriia</taxon>
        <taxon>Flavobacteriales</taxon>
        <taxon>Flavobacteriaceae</taxon>
        <taxon>Kordia</taxon>
    </lineage>
</organism>
<reference evidence="1 2" key="1">
    <citation type="journal article" date="2011" name="J. Bacteriol.">
        <title>Genome sequence of the algicidal bacterium Kordia algicida OT-1.</title>
        <authorList>
            <person name="Lee H.S."/>
            <person name="Kang S.G."/>
            <person name="Kwon K.K."/>
            <person name="Lee J.H."/>
            <person name="Kim S.J."/>
        </authorList>
    </citation>
    <scope>NUCLEOTIDE SEQUENCE [LARGE SCALE GENOMIC DNA]</scope>
    <source>
        <strain evidence="1 2">OT-1</strain>
    </source>
</reference>
<evidence type="ECO:0000313" key="1">
    <source>
        <dbReference type="EMBL" id="EDP94808.1"/>
    </source>
</evidence>
<evidence type="ECO:0000313" key="2">
    <source>
        <dbReference type="Proteomes" id="UP000002945"/>
    </source>
</evidence>
<comment type="caution">
    <text evidence="1">The sequence shown here is derived from an EMBL/GenBank/DDBJ whole genome shotgun (WGS) entry which is preliminary data.</text>
</comment>
<dbReference type="AlphaFoldDB" id="A9E8T3"/>
<dbReference type="HOGENOM" id="CLU_2316603_0_0_10"/>
<dbReference type="OrthoDB" id="1445452at2"/>
<dbReference type="EMBL" id="ABIB01000013">
    <property type="protein sequence ID" value="EDP94808.1"/>
    <property type="molecule type" value="Genomic_DNA"/>
</dbReference>
<dbReference type="Proteomes" id="UP000002945">
    <property type="component" value="Unassembled WGS sequence"/>
</dbReference>
<proteinExistence type="predicted"/>
<accession>A9E8T3</accession>
<dbReference type="RefSeq" id="WP_007092824.1">
    <property type="nucleotide sequence ID" value="NZ_CP142125.1"/>
</dbReference>